<evidence type="ECO:0000256" key="1">
    <source>
        <dbReference type="ARBA" id="ARBA00023172"/>
    </source>
</evidence>
<proteinExistence type="predicted"/>
<keyword evidence="1" id="KW-0233">DNA recombination</keyword>
<sequence>MSSDKCNINHLYLADFPVEHKVQPTDIVTLYHEKRLDELDAVVVCRDKDGNVTATFGQNDWDCFAFSRKKSKNKLSFSDLDAYPELQRELKLFTYGWLFNLSPQKRKAAKFSTVHARLGVAIKAYRFLAQEGAHSLSALSPTNLRQKFDEYLIESELSLSTIEQTFTAIKKAIEYTPWHKIALDFTKIESSKEARRLNHIKRQQTLVIPERLCHVIYGKAMALIEEALPHATLIANTEHDLQDNYMQGKQILEDKVKAGSVFTFMNSDGSIDTQKFSLAIGDNQPNQQSELIKPLAGKLPNISLKNGRDFQGYLGQLITASYIVCGGFSGMRDSELDKLTPNSYYQDSLNGRVHHLLQSHTFKLGEKRETWVTAAVSKTAIDLMSILTKTWRREAQYPDDKYANSLWVNQTLRSHAPKLITDWNERLKRFCKKFNFNVTEDEYLECVESNPFSLVKIEKSVVVGQPWPMSTHQFRRTLAFYCVKNRLSTMVALKQQFKHLYLAMTEWYTNGGKLASLRDLKVDTKIQQALEEINAETTANKIFKQWHSDEKLSGSHGKAIMKMRGDVPTIYSSWDVIYRAVKKGKLTLHGTSHSYCKSGYDCDMDGVLMPQFCVDCGSASSIIDEQQAKWWQRKHRSLTTYMAYGDDISVTDRSHYITQIRAAENVMRDFGMEFTAFEAELAVMEV</sequence>
<protein>
    <recommendedName>
        <fullName evidence="4">Integrase</fullName>
    </recommendedName>
</protein>
<name>A0ABX5WWR4_9GAMM</name>
<dbReference type="Proteomes" id="UP000318758">
    <property type="component" value="Chromosome"/>
</dbReference>
<keyword evidence="3" id="KW-1185">Reference proteome</keyword>
<organism evidence="2 3">
    <name type="scientific">Shewanella marisflavi</name>
    <dbReference type="NCBI Taxonomy" id="260364"/>
    <lineage>
        <taxon>Bacteria</taxon>
        <taxon>Pseudomonadati</taxon>
        <taxon>Pseudomonadota</taxon>
        <taxon>Gammaproteobacteria</taxon>
        <taxon>Alteromonadales</taxon>
        <taxon>Shewanellaceae</taxon>
        <taxon>Shewanella</taxon>
    </lineage>
</organism>
<dbReference type="InterPro" id="IPR013762">
    <property type="entry name" value="Integrase-like_cat_sf"/>
</dbReference>
<gene>
    <name evidence="2" type="ORF">FGA12_18210</name>
</gene>
<dbReference type="InterPro" id="IPR011010">
    <property type="entry name" value="DNA_brk_join_enz"/>
</dbReference>
<dbReference type="RefSeq" id="WP_033540846.1">
    <property type="nucleotide sequence ID" value="NZ_CP041153.1"/>
</dbReference>
<evidence type="ECO:0000313" key="2">
    <source>
        <dbReference type="EMBL" id="QDF76944.1"/>
    </source>
</evidence>
<reference evidence="2 3" key="1">
    <citation type="submission" date="2019-06" db="EMBL/GenBank/DDBJ databases">
        <title>Complete genome of Shewanella marisflavi ECSMB14101, a mussel settlement-inducing bacterium isolated from East China Sea.</title>
        <authorList>
            <person name="Yang J."/>
            <person name="Liang X."/>
            <person name="Chang R."/>
            <person name="Peng L."/>
        </authorList>
    </citation>
    <scope>NUCLEOTIDE SEQUENCE [LARGE SCALE GENOMIC DNA]</scope>
    <source>
        <strain evidence="2 3">ECSMB14101</strain>
    </source>
</reference>
<evidence type="ECO:0000313" key="3">
    <source>
        <dbReference type="Proteomes" id="UP000318758"/>
    </source>
</evidence>
<evidence type="ECO:0008006" key="4">
    <source>
        <dbReference type="Google" id="ProtNLM"/>
    </source>
</evidence>
<dbReference type="Gene3D" id="1.10.443.10">
    <property type="entry name" value="Intergrase catalytic core"/>
    <property type="match status" value="1"/>
</dbReference>
<accession>A0ABX5WWR4</accession>
<dbReference type="EMBL" id="CP041153">
    <property type="protein sequence ID" value="QDF76944.1"/>
    <property type="molecule type" value="Genomic_DNA"/>
</dbReference>
<dbReference type="SUPFAM" id="SSF56349">
    <property type="entry name" value="DNA breaking-rejoining enzymes"/>
    <property type="match status" value="1"/>
</dbReference>